<proteinExistence type="predicted"/>
<dbReference type="RefSeq" id="WP_164464751.1">
    <property type="nucleotide sequence ID" value="NZ_JBHRSX010000005.1"/>
</dbReference>
<comment type="caution">
    <text evidence="2">The sequence shown here is derived from an EMBL/GenBank/DDBJ whole genome shotgun (WGS) entry which is preliminary data.</text>
</comment>
<keyword evidence="2" id="KW-0808">Transferase</keyword>
<gene>
    <name evidence="2" type="ORF">ACFOEW_00690</name>
</gene>
<protein>
    <submittedName>
        <fullName evidence="2">GNAT family N-acetyltransferase</fullName>
        <ecNumber evidence="2">2.3.1.-</ecNumber>
    </submittedName>
</protein>
<organism evidence="2 3">
    <name type="scientific">Alteromonas oceani</name>
    <dbReference type="NCBI Taxonomy" id="2071609"/>
    <lineage>
        <taxon>Bacteria</taxon>
        <taxon>Pseudomonadati</taxon>
        <taxon>Pseudomonadota</taxon>
        <taxon>Gammaproteobacteria</taxon>
        <taxon>Alteromonadales</taxon>
        <taxon>Alteromonadaceae</taxon>
        <taxon>Alteromonas/Salinimonas group</taxon>
        <taxon>Alteromonas</taxon>
    </lineage>
</organism>
<accession>A0ABV7JYK1</accession>
<keyword evidence="2" id="KW-0012">Acyltransferase</keyword>
<evidence type="ECO:0000313" key="2">
    <source>
        <dbReference type="EMBL" id="MFC3200337.1"/>
    </source>
</evidence>
<dbReference type="Pfam" id="PF13302">
    <property type="entry name" value="Acetyltransf_3"/>
    <property type="match status" value="1"/>
</dbReference>
<dbReference type="GO" id="GO:0016746">
    <property type="term" value="F:acyltransferase activity"/>
    <property type="evidence" value="ECO:0007669"/>
    <property type="project" value="UniProtKB-KW"/>
</dbReference>
<dbReference type="PANTHER" id="PTHR43415">
    <property type="entry name" value="SPERMIDINE N(1)-ACETYLTRANSFERASE"/>
    <property type="match status" value="1"/>
</dbReference>
<dbReference type="PANTHER" id="PTHR43415:SF3">
    <property type="entry name" value="GNAT-FAMILY ACETYLTRANSFERASE"/>
    <property type="match status" value="1"/>
</dbReference>
<evidence type="ECO:0000313" key="3">
    <source>
        <dbReference type="Proteomes" id="UP001595477"/>
    </source>
</evidence>
<dbReference type="EMBL" id="JBHRSX010000005">
    <property type="protein sequence ID" value="MFC3200337.1"/>
    <property type="molecule type" value="Genomic_DNA"/>
</dbReference>
<name>A0ABV7JYK1_9ALTE</name>
<dbReference type="EC" id="2.3.1.-" evidence="2"/>
<feature type="domain" description="N-acetyltransferase" evidence="1">
    <location>
        <begin position="18"/>
        <end position="156"/>
    </location>
</feature>
<dbReference type="Proteomes" id="UP001595477">
    <property type="component" value="Unassembled WGS sequence"/>
</dbReference>
<dbReference type="InterPro" id="IPR016181">
    <property type="entry name" value="Acyl_CoA_acyltransferase"/>
</dbReference>
<keyword evidence="3" id="KW-1185">Reference proteome</keyword>
<dbReference type="SUPFAM" id="SSF55729">
    <property type="entry name" value="Acyl-CoA N-acyltransferases (Nat)"/>
    <property type="match status" value="1"/>
</dbReference>
<dbReference type="Gene3D" id="3.40.630.30">
    <property type="match status" value="1"/>
</dbReference>
<dbReference type="InterPro" id="IPR000182">
    <property type="entry name" value="GNAT_dom"/>
</dbReference>
<evidence type="ECO:0000259" key="1">
    <source>
        <dbReference type="Pfam" id="PF13302"/>
    </source>
</evidence>
<sequence length="192" mass="22458">MLSNKPVNHFSLSAYQVELLPMAQTHQDLLRNWRNQDEIRRQMLSDEPISEEQQQAWFKKTQLDPKQLHWVIKFRDQFIGATNVKSLENGNTVEQTSLLEPGLYIGERRYQGNIIAFAPTLAMYDFCFDQLGTKRFRAVVKRSNQNALSYNQKLGYAIVEDEELMVLELDVENYRQATAPIKQFLSRTRNAK</sequence>
<reference evidence="3" key="1">
    <citation type="journal article" date="2019" name="Int. J. Syst. Evol. Microbiol.">
        <title>The Global Catalogue of Microorganisms (GCM) 10K type strain sequencing project: providing services to taxonomists for standard genome sequencing and annotation.</title>
        <authorList>
            <consortium name="The Broad Institute Genomics Platform"/>
            <consortium name="The Broad Institute Genome Sequencing Center for Infectious Disease"/>
            <person name="Wu L."/>
            <person name="Ma J."/>
        </authorList>
    </citation>
    <scope>NUCLEOTIDE SEQUENCE [LARGE SCALE GENOMIC DNA]</scope>
    <source>
        <strain evidence="3">KCTC 52449</strain>
    </source>
</reference>